<dbReference type="InterPro" id="IPR013083">
    <property type="entry name" value="Znf_RING/FYVE/PHD"/>
</dbReference>
<keyword evidence="10" id="KW-1185">Reference proteome</keyword>
<dbReference type="InterPro" id="IPR001841">
    <property type="entry name" value="Znf_RING"/>
</dbReference>
<dbReference type="GO" id="GO:0008270">
    <property type="term" value="F:zinc ion binding"/>
    <property type="evidence" value="ECO:0007669"/>
    <property type="project" value="UniProtKB-KW"/>
</dbReference>
<evidence type="ECO:0000256" key="5">
    <source>
        <dbReference type="SAM" id="Coils"/>
    </source>
</evidence>
<evidence type="ECO:0000313" key="9">
    <source>
        <dbReference type="EMBL" id="KAF4113119.1"/>
    </source>
</evidence>
<dbReference type="Proteomes" id="UP000579812">
    <property type="component" value="Unassembled WGS sequence"/>
</dbReference>
<feature type="region of interest" description="Disordered" evidence="6">
    <location>
        <begin position="366"/>
        <end position="393"/>
    </location>
</feature>
<reference evidence="9 10" key="1">
    <citation type="submission" date="2020-04" db="EMBL/GenBank/DDBJ databases">
        <title>Chromosome-level genome assembly of a cyprinid fish Onychostoma macrolepis by integration of Nanopore Sequencing, Bionano and Hi-C technology.</title>
        <authorList>
            <person name="Wang D."/>
        </authorList>
    </citation>
    <scope>NUCLEOTIDE SEQUENCE [LARGE SCALE GENOMIC DNA]</scope>
    <source>
        <strain evidence="9">SWU-2019</strain>
        <tissue evidence="9">Muscle</tissue>
    </source>
</reference>
<dbReference type="PROSITE" id="PS50089">
    <property type="entry name" value="ZF_RING_2"/>
    <property type="match status" value="1"/>
</dbReference>
<dbReference type="Pfam" id="PF00856">
    <property type="entry name" value="SET"/>
    <property type="match status" value="1"/>
</dbReference>
<keyword evidence="1" id="KW-0479">Metal-binding</keyword>
<name>A0A7J6D1N0_9TELE</name>
<keyword evidence="5" id="KW-0175">Coiled coil</keyword>
<dbReference type="Gene3D" id="3.30.40.10">
    <property type="entry name" value="Zinc/RING finger domain, C3HC4 (zinc finger)"/>
    <property type="match status" value="1"/>
</dbReference>
<evidence type="ECO:0000259" key="7">
    <source>
        <dbReference type="PROSITE" id="PS50089"/>
    </source>
</evidence>
<feature type="coiled-coil region" evidence="5">
    <location>
        <begin position="1525"/>
        <end position="1610"/>
    </location>
</feature>
<dbReference type="SUPFAM" id="SSF57850">
    <property type="entry name" value="RING/U-box"/>
    <property type="match status" value="1"/>
</dbReference>
<dbReference type="SUPFAM" id="SSF82199">
    <property type="entry name" value="SET domain"/>
    <property type="match status" value="1"/>
</dbReference>
<evidence type="ECO:0000259" key="8">
    <source>
        <dbReference type="PROSITE" id="PS50280"/>
    </source>
</evidence>
<comment type="caution">
    <text evidence="9">The sequence shown here is derived from an EMBL/GenBank/DDBJ whole genome shotgun (WGS) entry which is preliminary data.</text>
</comment>
<feature type="region of interest" description="Disordered" evidence="6">
    <location>
        <begin position="255"/>
        <end position="282"/>
    </location>
</feature>
<dbReference type="EMBL" id="JAAMOB010000005">
    <property type="protein sequence ID" value="KAF4113119.1"/>
    <property type="molecule type" value="Genomic_DNA"/>
</dbReference>
<sequence length="2023" mass="228119">MESEKHTEWSSSLDEDIIQDPVSAVIPPCPSPWSLSAGPWSTESSIPTALNQYAEAQNYSTFIPSTETQSQTLQTEDWTEERCTNTNEDWETDMSSRISSLKDAMHHIVSKTDKTFKLEVKYINAVKGRGLFAKGSICKDEFVVEYRGDIIDDAELQSRRKRYHTSSAAFMFEFKWRGKTWCIDASREDGSFGRIVNDDHKHPNCEMKKIDVNGKIHLCLFALNDIKEGEEITYDYGGEDYPWRTQTTSIAANTKAEGDFDPSPRSQTQMNDATGQNNSPQQILTPLRNENEIFVPRLRQTTIMKDKDLEDSDELFDSTPESSDYYFTDTTSESDFDSDANLIPNQTKLQLLYDELDVDDSGSLSSLDCDTATPEKTHGLASEASGTEEPCSSQNAIDGVVVSAYQKRGVSRVYNKRHYCLYCCKPYAKMARHLEGSHANESDVAKALSFPKSSKERKKQLDYIRNRGNYAHNAAVMESGKGELVPCKRPSKEAQGKDFMHCAYCQGLFARKVLWRHMRTCILQPQSVPLKPGKKRVQSMCIYTGPVPSNMTKQLWEVISVMNLDPITDIIKKDKVIIDIGQHLLNIGGLSVKNKQCVREKMRELGRLVHNARRVTSLKTMEDCVNPKQYMETVKAVKYTCGYESGKFRIPSLAKKLGNSLLQVSKLLKAQGLMSNDEQRVKNASEFQDVHQEKWNEMILDTTLRNIREAKWNVPASDFDSDANLIPNQTKLQLLYDELDVDDSGSQSSLDCDTATPEKTHGLASGTEEPCSSQNAIDGVVVSAYQKKGVRRVYKRHYCLFCCKPYAKMARHLEGSHANESDVAKALSFPKSSKDRKKQLDYIRNRGNYAHNAAVMESGKGELVPCKRPSKEAQGKDFMHCAYCQGLFARKVLWRHMRTCILQPQSVPLKPGKKRVQSMWPVPSNMTKQLWEVISVMNLDPITDIIKKDKVIIDIGQHLLNISGLSAKNKQCVREKLRELGRLVHNARRVTSLKTMEDCVNPKQYMETVKAVKYTCGYESGKFRIPSLAKKLGNSLLQVSKLLKAQGLMSNDEQQVKNASEFQDVHQEKWNEMILDTALRNIREAKWNVPALMPFTEDVQKMHTHLSQVQDEWYKSLSESSSTKAWMELAKVCLAQIILFNRRRGGEVASMPLSVFFSRDTFDPHEGVDWALSEVEKKLCRHFSRIITMGKCGQPVPILLTAKMLCSLELLVKQREPCGVLKDNDYMFARPEAMTHLRGSDCLRGFAKACGAKCPKSLTSTRMRNHAAILSTVLNMTETEMDHLANFLGHDIKIHREFCRLPEKTLQLAKICKVLMAVEQGRLAEFHGKNLDEIVIDPDEKVLESDEDRIIQEGHCSSTVYEPIAEETLPPAERNDMPPPPKRQKPPSPPSGASAVRPCFQGQTTHKKNPWQQTEVQAVERHMMRFITSFTVPGKSDCEKCLMAEPEALKNRDWKNCALEDCSIELSEQYEALVKQHAAEQEEHNLHVRSMEKTRDDRNHQYQGFIEKIESLQVKLELNSSKTTRKNFMVKRQELTAEKERMEDEKTRLAQELEDTEKKLKMLIEEQNQEKLSWEQEIADLRVEMETLCRQAEQANQTVLQDEIAALEMQKELALSQVEDWIADAEKYLNFLRLNPSQNHLLQRQKWEQNVAIIRSNLVGLKNKFNENHQLLQRGEQLDSLPSVSVPHLPPVPTLEMIMSPLQSPASHPVFNSGLPTTTTSPPIVHPQLHSSITPPQRATPPLSAPSPQTTAYLPVTIGPQSVHVPNIYVPMTAHAPAPQIPMQTISLPQTSSHAPVTPAPQILPQTHVGVPAASAGAFVVLPNNHGASFQPQAAVRLPQTFMPSTSARNSSSPQPLPSNPAPAGKLDKLLERLGSHFPQCTRDQLTRVLQQIKSERGTMAGMSIDDLTQQVALRLAQNQKPPPGPIAPPSGARAFPVSVGLIQRPVAQPPHPMRPHFQPPVAQVFHTRPTQSSTRKFCLMCQNPVDAGSQYNTKCSHNMHKECVSVWLKTSKNNSCPFCPSK</sequence>
<feature type="domain" description="SET" evidence="8">
    <location>
        <begin position="116"/>
        <end position="237"/>
    </location>
</feature>
<feature type="domain" description="RING-type" evidence="7">
    <location>
        <begin position="1979"/>
        <end position="2020"/>
    </location>
</feature>
<dbReference type="PANTHER" id="PTHR33480">
    <property type="entry name" value="SET DOMAIN-CONTAINING PROTEIN-RELATED"/>
    <property type="match status" value="1"/>
</dbReference>
<dbReference type="PROSITE" id="PS50280">
    <property type="entry name" value="SET"/>
    <property type="match status" value="1"/>
</dbReference>
<organism evidence="9 10">
    <name type="scientific">Onychostoma macrolepis</name>
    <dbReference type="NCBI Taxonomy" id="369639"/>
    <lineage>
        <taxon>Eukaryota</taxon>
        <taxon>Metazoa</taxon>
        <taxon>Chordata</taxon>
        <taxon>Craniata</taxon>
        <taxon>Vertebrata</taxon>
        <taxon>Euteleostomi</taxon>
        <taxon>Actinopterygii</taxon>
        <taxon>Neopterygii</taxon>
        <taxon>Teleostei</taxon>
        <taxon>Ostariophysi</taxon>
        <taxon>Cypriniformes</taxon>
        <taxon>Cyprinidae</taxon>
        <taxon>Acrossocheilinae</taxon>
        <taxon>Onychostoma</taxon>
    </lineage>
</organism>
<feature type="region of interest" description="Disordered" evidence="6">
    <location>
        <begin position="747"/>
        <end position="773"/>
    </location>
</feature>
<keyword evidence="3" id="KW-0862">Zinc</keyword>
<keyword evidence="2 4" id="KW-0863">Zinc-finger</keyword>
<feature type="region of interest" description="Disordered" evidence="6">
    <location>
        <begin position="1844"/>
        <end position="1866"/>
    </location>
</feature>
<evidence type="ECO:0000256" key="2">
    <source>
        <dbReference type="ARBA" id="ARBA00022771"/>
    </source>
</evidence>
<accession>A0A7J6D1N0</accession>
<dbReference type="Gene3D" id="2.170.270.10">
    <property type="entry name" value="SET domain"/>
    <property type="match status" value="1"/>
</dbReference>
<evidence type="ECO:0000256" key="3">
    <source>
        <dbReference type="ARBA" id="ARBA00022833"/>
    </source>
</evidence>
<dbReference type="PANTHER" id="PTHR33480:SF5">
    <property type="entry name" value="SI:DKEY-51D8.9"/>
    <property type="match status" value="1"/>
</dbReference>
<protein>
    <recommendedName>
        <fullName evidence="11">SET domain-containing protein</fullName>
    </recommendedName>
</protein>
<dbReference type="InterPro" id="IPR046341">
    <property type="entry name" value="SET_dom_sf"/>
</dbReference>
<feature type="region of interest" description="Disordered" evidence="6">
    <location>
        <begin position="1369"/>
        <end position="1411"/>
    </location>
</feature>
<dbReference type="InterPro" id="IPR001214">
    <property type="entry name" value="SET_dom"/>
</dbReference>
<dbReference type="Pfam" id="PF13639">
    <property type="entry name" value="zf-RING_2"/>
    <property type="match status" value="1"/>
</dbReference>
<feature type="compositionally biased region" description="Polar residues" evidence="6">
    <location>
        <begin position="264"/>
        <end position="282"/>
    </location>
</feature>
<proteinExistence type="predicted"/>
<evidence type="ECO:0000256" key="6">
    <source>
        <dbReference type="SAM" id="MobiDB-lite"/>
    </source>
</evidence>
<evidence type="ECO:0000256" key="4">
    <source>
        <dbReference type="PROSITE-ProRule" id="PRU00175"/>
    </source>
</evidence>
<dbReference type="SMART" id="SM00317">
    <property type="entry name" value="SET"/>
    <property type="match status" value="1"/>
</dbReference>
<evidence type="ECO:0008006" key="11">
    <source>
        <dbReference type="Google" id="ProtNLM"/>
    </source>
</evidence>
<evidence type="ECO:0000256" key="1">
    <source>
        <dbReference type="ARBA" id="ARBA00022723"/>
    </source>
</evidence>
<feature type="compositionally biased region" description="Pro residues" evidence="6">
    <location>
        <begin position="1377"/>
        <end position="1390"/>
    </location>
</feature>
<evidence type="ECO:0000313" key="10">
    <source>
        <dbReference type="Proteomes" id="UP000579812"/>
    </source>
</evidence>
<gene>
    <name evidence="9" type="ORF">G5714_005664</name>
</gene>